<keyword evidence="2" id="KW-0378">Hydrolase</keyword>
<dbReference type="OrthoDB" id="115239at2"/>
<gene>
    <name evidence="5" type="ORF">SAMN04487906_2201</name>
</gene>
<feature type="signal peptide" evidence="3">
    <location>
        <begin position="1"/>
        <end position="20"/>
    </location>
</feature>
<keyword evidence="1" id="KW-0479">Metal-binding</keyword>
<dbReference type="Pfam" id="PF01522">
    <property type="entry name" value="Polysacc_deac_1"/>
    <property type="match status" value="1"/>
</dbReference>
<accession>A0A1I6TWV8</accession>
<feature type="domain" description="NodB homology" evidence="4">
    <location>
        <begin position="22"/>
        <end position="250"/>
    </location>
</feature>
<evidence type="ECO:0000313" key="6">
    <source>
        <dbReference type="Proteomes" id="UP000183209"/>
    </source>
</evidence>
<dbReference type="AlphaFoldDB" id="A0A1I6TWV8"/>
<dbReference type="SUPFAM" id="SSF88713">
    <property type="entry name" value="Glycoside hydrolase/deacetylase"/>
    <property type="match status" value="1"/>
</dbReference>
<dbReference type="Proteomes" id="UP000183209">
    <property type="component" value="Unassembled WGS sequence"/>
</dbReference>
<reference evidence="5 6" key="1">
    <citation type="submission" date="2016-10" db="EMBL/GenBank/DDBJ databases">
        <authorList>
            <person name="de Groot N.N."/>
        </authorList>
    </citation>
    <scope>NUCLEOTIDE SEQUENCE [LARGE SCALE GENOMIC DNA]</scope>
    <source>
        <strain evidence="5 6">CGMCC 1.6114</strain>
    </source>
</reference>
<dbReference type="GO" id="GO:0016020">
    <property type="term" value="C:membrane"/>
    <property type="evidence" value="ECO:0007669"/>
    <property type="project" value="TreeGrafter"/>
</dbReference>
<protein>
    <submittedName>
        <fullName evidence="5">Peptidoglycan/xylan/chitin deacetylase, PgdA/CDA1 family</fullName>
    </submittedName>
</protein>
<evidence type="ECO:0000259" key="4">
    <source>
        <dbReference type="PROSITE" id="PS51677"/>
    </source>
</evidence>
<dbReference type="Gene3D" id="3.20.20.370">
    <property type="entry name" value="Glycoside hydrolase/deacetylase"/>
    <property type="match status" value="1"/>
</dbReference>
<name>A0A1I6TWV8_9FLAO</name>
<organism evidence="5 6">
    <name type="scientific">Zhouia amylolytica</name>
    <dbReference type="NCBI Taxonomy" id="376730"/>
    <lineage>
        <taxon>Bacteria</taxon>
        <taxon>Pseudomonadati</taxon>
        <taxon>Bacteroidota</taxon>
        <taxon>Flavobacteriia</taxon>
        <taxon>Flavobacteriales</taxon>
        <taxon>Flavobacteriaceae</taxon>
        <taxon>Zhouia</taxon>
    </lineage>
</organism>
<dbReference type="PROSITE" id="PS51677">
    <property type="entry name" value="NODB"/>
    <property type="match status" value="1"/>
</dbReference>
<evidence type="ECO:0000256" key="3">
    <source>
        <dbReference type="SAM" id="SignalP"/>
    </source>
</evidence>
<dbReference type="InterPro" id="IPR050248">
    <property type="entry name" value="Polysacc_deacetylase_ArnD"/>
</dbReference>
<dbReference type="InterPro" id="IPR002509">
    <property type="entry name" value="NODB_dom"/>
</dbReference>
<evidence type="ECO:0000256" key="2">
    <source>
        <dbReference type="ARBA" id="ARBA00022801"/>
    </source>
</evidence>
<evidence type="ECO:0000256" key="1">
    <source>
        <dbReference type="ARBA" id="ARBA00022723"/>
    </source>
</evidence>
<feature type="chain" id="PRO_5010347710" evidence="3">
    <location>
        <begin position="21"/>
        <end position="311"/>
    </location>
</feature>
<dbReference type="GO" id="GO:0046872">
    <property type="term" value="F:metal ion binding"/>
    <property type="evidence" value="ECO:0007669"/>
    <property type="project" value="UniProtKB-KW"/>
</dbReference>
<dbReference type="EMBL" id="FPAG01000006">
    <property type="protein sequence ID" value="SFS93655.1"/>
    <property type="molecule type" value="Genomic_DNA"/>
</dbReference>
<evidence type="ECO:0000313" key="5">
    <source>
        <dbReference type="EMBL" id="SFS93655.1"/>
    </source>
</evidence>
<keyword evidence="3" id="KW-0732">Signal</keyword>
<proteinExistence type="predicted"/>
<dbReference type="GO" id="GO:0005975">
    <property type="term" value="P:carbohydrate metabolic process"/>
    <property type="evidence" value="ECO:0007669"/>
    <property type="project" value="InterPro"/>
</dbReference>
<dbReference type="PANTHER" id="PTHR10587">
    <property type="entry name" value="GLYCOSYL TRANSFERASE-RELATED"/>
    <property type="match status" value="1"/>
</dbReference>
<dbReference type="PANTHER" id="PTHR10587:SF133">
    <property type="entry name" value="CHITIN DEACETYLASE 1-RELATED"/>
    <property type="match status" value="1"/>
</dbReference>
<dbReference type="GO" id="GO:0016810">
    <property type="term" value="F:hydrolase activity, acting on carbon-nitrogen (but not peptide) bonds"/>
    <property type="evidence" value="ECO:0007669"/>
    <property type="project" value="InterPro"/>
</dbReference>
<sequence length="311" mass="36571">MYFRGLFVFYLLLTFCQSHAQKSVAITIDDVPNTRAYEKANYQTPLLDQLDSLKIPIAIFINEGLIYKGGATAKNFALLDAWSQRSYITLANHSFSHSRYSEAGFESFSEDILKGAYITRELSKKYEKSLSYFRFPFNDLGKDSLQHKQIAEFLSSNNYTITPFTIESSDWMFNYIYEYYLDNNQPEKAKAIGLTYVEKTLEYFEFFEELSDTIYNRDIKHIYLCHDNPLNAAYLPQLVKLLKDRGYGFISLDEALTDSIYQQEDTYYKKWGVSWLYRYMPTQEERLPFMRSEPDMKEVISLYEGIQNKSN</sequence>
<dbReference type="InterPro" id="IPR011330">
    <property type="entry name" value="Glyco_hydro/deAcase_b/a-brl"/>
</dbReference>